<gene>
    <name evidence="1" type="ORF">DPMN_188640</name>
</gene>
<organism evidence="1 2">
    <name type="scientific">Dreissena polymorpha</name>
    <name type="common">Zebra mussel</name>
    <name type="synonym">Mytilus polymorpha</name>
    <dbReference type="NCBI Taxonomy" id="45954"/>
    <lineage>
        <taxon>Eukaryota</taxon>
        <taxon>Metazoa</taxon>
        <taxon>Spiralia</taxon>
        <taxon>Lophotrochozoa</taxon>
        <taxon>Mollusca</taxon>
        <taxon>Bivalvia</taxon>
        <taxon>Autobranchia</taxon>
        <taxon>Heteroconchia</taxon>
        <taxon>Euheterodonta</taxon>
        <taxon>Imparidentia</taxon>
        <taxon>Neoheterodontei</taxon>
        <taxon>Myida</taxon>
        <taxon>Dreissenoidea</taxon>
        <taxon>Dreissenidae</taxon>
        <taxon>Dreissena</taxon>
    </lineage>
</organism>
<dbReference type="PROSITE" id="PS51257">
    <property type="entry name" value="PROKAR_LIPOPROTEIN"/>
    <property type="match status" value="1"/>
</dbReference>
<sequence>MYSIRMYSDYKQIRSGCQFSLFNHSTGACNLYTDGDTSECDDTTDDHQYVYRKESQTYVHVVPNTKGINWFDAQRVCLALGGRLSGYTASTSHDDVVASLGDNACWLGFPEVEFRMELAVWSFGDRFLT</sequence>
<dbReference type="AlphaFoldDB" id="A0A9D4IBI6"/>
<proteinExistence type="predicted"/>
<evidence type="ECO:0000313" key="1">
    <source>
        <dbReference type="EMBL" id="KAH3753983.1"/>
    </source>
</evidence>
<dbReference type="InterPro" id="IPR016187">
    <property type="entry name" value="CTDL_fold"/>
</dbReference>
<reference evidence="1" key="1">
    <citation type="journal article" date="2019" name="bioRxiv">
        <title>The Genome of the Zebra Mussel, Dreissena polymorpha: A Resource for Invasive Species Research.</title>
        <authorList>
            <person name="McCartney M.A."/>
            <person name="Auch B."/>
            <person name="Kono T."/>
            <person name="Mallez S."/>
            <person name="Zhang Y."/>
            <person name="Obille A."/>
            <person name="Becker A."/>
            <person name="Abrahante J.E."/>
            <person name="Garbe J."/>
            <person name="Badalamenti J.P."/>
            <person name="Herman A."/>
            <person name="Mangelson H."/>
            <person name="Liachko I."/>
            <person name="Sullivan S."/>
            <person name="Sone E.D."/>
            <person name="Koren S."/>
            <person name="Silverstein K.A.T."/>
            <person name="Beckman K.B."/>
            <person name="Gohl D.M."/>
        </authorList>
    </citation>
    <scope>NUCLEOTIDE SEQUENCE</scope>
    <source>
        <strain evidence="1">Duluth1</strain>
        <tissue evidence="1">Whole animal</tissue>
    </source>
</reference>
<protein>
    <recommendedName>
        <fullName evidence="3">C-type lectin domain-containing protein</fullName>
    </recommendedName>
</protein>
<keyword evidence="2" id="KW-1185">Reference proteome</keyword>
<dbReference type="SUPFAM" id="SSF56436">
    <property type="entry name" value="C-type lectin-like"/>
    <property type="match status" value="1"/>
</dbReference>
<comment type="caution">
    <text evidence="1">The sequence shown here is derived from an EMBL/GenBank/DDBJ whole genome shotgun (WGS) entry which is preliminary data.</text>
</comment>
<reference evidence="1" key="2">
    <citation type="submission" date="2020-11" db="EMBL/GenBank/DDBJ databases">
        <authorList>
            <person name="McCartney M.A."/>
            <person name="Auch B."/>
            <person name="Kono T."/>
            <person name="Mallez S."/>
            <person name="Becker A."/>
            <person name="Gohl D.M."/>
            <person name="Silverstein K.A.T."/>
            <person name="Koren S."/>
            <person name="Bechman K.B."/>
            <person name="Herman A."/>
            <person name="Abrahante J.E."/>
            <person name="Garbe J."/>
        </authorList>
    </citation>
    <scope>NUCLEOTIDE SEQUENCE</scope>
    <source>
        <strain evidence="1">Duluth1</strain>
        <tissue evidence="1">Whole animal</tissue>
    </source>
</reference>
<accession>A0A9D4IBI6</accession>
<evidence type="ECO:0000313" key="2">
    <source>
        <dbReference type="Proteomes" id="UP000828390"/>
    </source>
</evidence>
<dbReference type="EMBL" id="JAIWYP010000010">
    <property type="protein sequence ID" value="KAH3753983.1"/>
    <property type="molecule type" value="Genomic_DNA"/>
</dbReference>
<name>A0A9D4IBI6_DREPO</name>
<dbReference type="Proteomes" id="UP000828390">
    <property type="component" value="Unassembled WGS sequence"/>
</dbReference>
<evidence type="ECO:0008006" key="3">
    <source>
        <dbReference type="Google" id="ProtNLM"/>
    </source>
</evidence>